<dbReference type="AlphaFoldDB" id="A0A8J4Y2W1"/>
<dbReference type="InterPro" id="IPR023179">
    <property type="entry name" value="GTP-bd_ortho_bundle_sf"/>
</dbReference>
<dbReference type="EMBL" id="JACEEZ010014475">
    <property type="protein sequence ID" value="KAG0719457.1"/>
    <property type="molecule type" value="Genomic_DNA"/>
</dbReference>
<sequence>MQVCENPKVYLLDTPGVLAPNIRNIEMGLKLALVATIKDHLVGEDVIADYLLYRLNLEGNHQYVSFLGLDFPTDNIQDLLVSAAVRNNWLKRVRDHRGMNICPDILRTSDKFIRAFRQGKFGKLTLDDVTWEKESTRVRAR</sequence>
<dbReference type="PANTHER" id="PTHR45782">
    <property type="entry name" value="MITOCHONDRIAL RIBOSOME-ASSOCIATED GTPASE 1"/>
    <property type="match status" value="1"/>
</dbReference>
<dbReference type="GO" id="GO:0005739">
    <property type="term" value="C:mitochondrion"/>
    <property type="evidence" value="ECO:0007669"/>
    <property type="project" value="TreeGrafter"/>
</dbReference>
<keyword evidence="2" id="KW-0342">GTP-binding</keyword>
<evidence type="ECO:0000256" key="1">
    <source>
        <dbReference type="ARBA" id="ARBA00022741"/>
    </source>
</evidence>
<protein>
    <submittedName>
        <fullName evidence="3">Mitochondrial GTPase 1</fullName>
    </submittedName>
</protein>
<name>A0A8J4Y2W1_CHIOP</name>
<dbReference type="OrthoDB" id="269151at2759"/>
<keyword evidence="1" id="KW-0547">Nucleotide-binding</keyword>
<evidence type="ECO:0000313" key="4">
    <source>
        <dbReference type="Proteomes" id="UP000770661"/>
    </source>
</evidence>
<dbReference type="GO" id="GO:0032543">
    <property type="term" value="P:mitochondrial translation"/>
    <property type="evidence" value="ECO:0007669"/>
    <property type="project" value="TreeGrafter"/>
</dbReference>
<comment type="caution">
    <text evidence="3">The sequence shown here is derived from an EMBL/GenBank/DDBJ whole genome shotgun (WGS) entry which is preliminary data.</text>
</comment>
<dbReference type="PANTHER" id="PTHR45782:SF4">
    <property type="entry name" value="MITOCHONDRIAL RIBOSOME-ASSOCIATED GTPASE 1"/>
    <property type="match status" value="1"/>
</dbReference>
<evidence type="ECO:0000256" key="2">
    <source>
        <dbReference type="ARBA" id="ARBA00023134"/>
    </source>
</evidence>
<reference evidence="3" key="1">
    <citation type="submission" date="2020-07" db="EMBL/GenBank/DDBJ databases">
        <title>The High-quality genome of the commercially important snow crab, Chionoecetes opilio.</title>
        <authorList>
            <person name="Jeong J.-H."/>
            <person name="Ryu S."/>
        </authorList>
    </citation>
    <scope>NUCLEOTIDE SEQUENCE</scope>
    <source>
        <strain evidence="3">MADBK_172401_WGS</strain>
        <tissue evidence="3">Digestive gland</tissue>
    </source>
</reference>
<dbReference type="FunFam" id="1.10.1580.10:FF:000004">
    <property type="entry name" value="Mitochondrial GTPase 1"/>
    <property type="match status" value="1"/>
</dbReference>
<dbReference type="GO" id="GO:0003924">
    <property type="term" value="F:GTPase activity"/>
    <property type="evidence" value="ECO:0007669"/>
    <property type="project" value="TreeGrafter"/>
</dbReference>
<dbReference type="Gene3D" id="1.10.1580.10">
    <property type="match status" value="1"/>
</dbReference>
<dbReference type="Proteomes" id="UP000770661">
    <property type="component" value="Unassembled WGS sequence"/>
</dbReference>
<organism evidence="3 4">
    <name type="scientific">Chionoecetes opilio</name>
    <name type="common">Atlantic snow crab</name>
    <name type="synonym">Cancer opilio</name>
    <dbReference type="NCBI Taxonomy" id="41210"/>
    <lineage>
        <taxon>Eukaryota</taxon>
        <taxon>Metazoa</taxon>
        <taxon>Ecdysozoa</taxon>
        <taxon>Arthropoda</taxon>
        <taxon>Crustacea</taxon>
        <taxon>Multicrustacea</taxon>
        <taxon>Malacostraca</taxon>
        <taxon>Eumalacostraca</taxon>
        <taxon>Eucarida</taxon>
        <taxon>Decapoda</taxon>
        <taxon>Pleocyemata</taxon>
        <taxon>Brachyura</taxon>
        <taxon>Eubrachyura</taxon>
        <taxon>Majoidea</taxon>
        <taxon>Majidae</taxon>
        <taxon>Chionoecetes</taxon>
    </lineage>
</organism>
<dbReference type="GO" id="GO:0005525">
    <property type="term" value="F:GTP binding"/>
    <property type="evidence" value="ECO:0007669"/>
    <property type="project" value="UniProtKB-KW"/>
</dbReference>
<evidence type="ECO:0000313" key="3">
    <source>
        <dbReference type="EMBL" id="KAG0719457.1"/>
    </source>
</evidence>
<keyword evidence="4" id="KW-1185">Reference proteome</keyword>
<accession>A0A8J4Y2W1</accession>
<gene>
    <name evidence="3" type="ORF">GWK47_050421</name>
</gene>
<proteinExistence type="predicted"/>